<dbReference type="Gene3D" id="3.30.40.10">
    <property type="entry name" value="Zinc/RING finger domain, C3HC4 (zinc finger)"/>
    <property type="match status" value="1"/>
</dbReference>
<accession>A0A167P3E1</accession>
<feature type="compositionally biased region" description="Low complexity" evidence="9">
    <location>
        <begin position="576"/>
        <end position="590"/>
    </location>
</feature>
<name>A0A167P3E1_CALVF</name>
<evidence type="ECO:0000256" key="4">
    <source>
        <dbReference type="ARBA" id="ARBA00022723"/>
    </source>
</evidence>
<evidence type="ECO:0000256" key="5">
    <source>
        <dbReference type="ARBA" id="ARBA00022771"/>
    </source>
</evidence>
<feature type="compositionally biased region" description="Polar residues" evidence="9">
    <location>
        <begin position="502"/>
        <end position="521"/>
    </location>
</feature>
<keyword evidence="13" id="KW-1185">Reference proteome</keyword>
<dbReference type="InterPro" id="IPR013083">
    <property type="entry name" value="Znf_RING/FYVE/PHD"/>
</dbReference>
<evidence type="ECO:0000256" key="2">
    <source>
        <dbReference type="ARBA" id="ARBA00005383"/>
    </source>
</evidence>
<evidence type="ECO:0000256" key="8">
    <source>
        <dbReference type="PROSITE-ProRule" id="PRU00452"/>
    </source>
</evidence>
<comment type="similarity">
    <text evidence="2">Belongs to the PIAS family.</text>
</comment>
<evidence type="ECO:0000256" key="9">
    <source>
        <dbReference type="SAM" id="MobiDB-lite"/>
    </source>
</evidence>
<sequence length="590" mass="65730">MVESQSDWTDIQQQKQRVAALTVDRLKQLIHRLNDECSLSLLRTGKKQELVTRIQDAMDGWYQRQDARAYRHARDIMGDVSNSGNSVSRRSSMQYLPSPGTNVAPVTYSHYPAQNGYGHQPNPTYSYNARPLQQATSSAYNAHPPSGQAKTEIRFSSSPFYKIMEPVSELVASQEAKDPTERKSLAVSFTLNAQQREKLSTPNSPYQLRLYCTSSTHYSTSSFGRVNPCPIEFPSTCEVRVNTTLLNANLRGLKKKPGTAPPADLGKTIRLAHSGSNKLDMIFMNNQTPFVAKRFYAIVNLVEVTSVQQIVDRIRKGKYRSKEEILTRIKQSNKEDDDIVAGPASLSLKCPMSYIRINIPCRSKYCVHSQCFDAESWFSVMEQTTTWLCPVCEKTLIVDDLIVDGFFDSILHATPDSVDDVVMEADGEWHTSDNKYASSGWKVQKPAIAKPSTPVRVEVKSELTTAPGHTVTNSAEVFVIDSDEDDDDSQVKREISPHGSGRSISYQNSNSHNRRGGSTQDVIDLTLSDEDASPPPVRAKRPALRDISSSPTPVPAAKRARLNSDVRRPDNSDWLSPSNFNNRSSGGSSW</sequence>
<dbReference type="GO" id="GO:0008270">
    <property type="term" value="F:zinc ion binding"/>
    <property type="evidence" value="ECO:0007669"/>
    <property type="project" value="UniProtKB-KW"/>
</dbReference>
<dbReference type="Gene3D" id="2.60.120.780">
    <property type="entry name" value="PINIT domain"/>
    <property type="match status" value="1"/>
</dbReference>
<evidence type="ECO:0008006" key="14">
    <source>
        <dbReference type="Google" id="ProtNLM"/>
    </source>
</evidence>
<dbReference type="PANTHER" id="PTHR10782">
    <property type="entry name" value="ZINC FINGER MIZ DOMAIN-CONTAINING PROTEIN"/>
    <property type="match status" value="1"/>
</dbReference>
<dbReference type="EMBL" id="KV417276">
    <property type="protein sequence ID" value="KZO98380.1"/>
    <property type="molecule type" value="Genomic_DNA"/>
</dbReference>
<evidence type="ECO:0000259" key="10">
    <source>
        <dbReference type="PROSITE" id="PS51044"/>
    </source>
</evidence>
<comment type="pathway">
    <text evidence="1">Protein modification; protein sumoylation.</text>
</comment>
<dbReference type="STRING" id="1330018.A0A167P3E1"/>
<keyword evidence="6" id="KW-0833">Ubl conjugation pathway</keyword>
<dbReference type="InterPro" id="IPR004181">
    <property type="entry name" value="Znf_MIZ"/>
</dbReference>
<feature type="domain" description="SP-RING-type" evidence="10">
    <location>
        <begin position="335"/>
        <end position="420"/>
    </location>
</feature>
<dbReference type="PROSITE" id="PS50096">
    <property type="entry name" value="IQ"/>
    <property type="match status" value="1"/>
</dbReference>
<protein>
    <recommendedName>
        <fullName evidence="14">Zf-MIZ-domain-containing protein</fullName>
    </recommendedName>
</protein>
<evidence type="ECO:0000313" key="12">
    <source>
        <dbReference type="EMBL" id="KZO98380.1"/>
    </source>
</evidence>
<feature type="region of interest" description="Disordered" evidence="9">
    <location>
        <begin position="481"/>
        <end position="590"/>
    </location>
</feature>
<reference evidence="12 13" key="1">
    <citation type="journal article" date="2016" name="Mol. Biol. Evol.">
        <title>Comparative Genomics of Early-Diverging Mushroom-Forming Fungi Provides Insights into the Origins of Lignocellulose Decay Capabilities.</title>
        <authorList>
            <person name="Nagy L.G."/>
            <person name="Riley R."/>
            <person name="Tritt A."/>
            <person name="Adam C."/>
            <person name="Daum C."/>
            <person name="Floudas D."/>
            <person name="Sun H."/>
            <person name="Yadav J.S."/>
            <person name="Pangilinan J."/>
            <person name="Larsson K.H."/>
            <person name="Matsuura K."/>
            <person name="Barry K."/>
            <person name="Labutti K."/>
            <person name="Kuo R."/>
            <person name="Ohm R.A."/>
            <person name="Bhattacharya S.S."/>
            <person name="Shirouzu T."/>
            <person name="Yoshinaga Y."/>
            <person name="Martin F.M."/>
            <person name="Grigoriev I.V."/>
            <person name="Hibbett D.S."/>
        </authorList>
    </citation>
    <scope>NUCLEOTIDE SEQUENCE [LARGE SCALE GENOMIC DNA]</scope>
    <source>
        <strain evidence="12 13">TUFC12733</strain>
    </source>
</reference>
<dbReference type="GO" id="GO:0000785">
    <property type="term" value="C:chromatin"/>
    <property type="evidence" value="ECO:0007669"/>
    <property type="project" value="TreeGrafter"/>
</dbReference>
<keyword evidence="4" id="KW-0479">Metal-binding</keyword>
<dbReference type="Pfam" id="PF02891">
    <property type="entry name" value="zf-MIZ"/>
    <property type="match status" value="1"/>
</dbReference>
<dbReference type="GO" id="GO:0061665">
    <property type="term" value="F:SUMO ligase activity"/>
    <property type="evidence" value="ECO:0007669"/>
    <property type="project" value="TreeGrafter"/>
</dbReference>
<evidence type="ECO:0000256" key="3">
    <source>
        <dbReference type="ARBA" id="ARBA00022679"/>
    </source>
</evidence>
<evidence type="ECO:0000256" key="1">
    <source>
        <dbReference type="ARBA" id="ARBA00004718"/>
    </source>
</evidence>
<evidence type="ECO:0000259" key="11">
    <source>
        <dbReference type="PROSITE" id="PS51466"/>
    </source>
</evidence>
<dbReference type="InterPro" id="IPR038654">
    <property type="entry name" value="PINIT_sf"/>
</dbReference>
<proteinExistence type="inferred from homology"/>
<gene>
    <name evidence="12" type="ORF">CALVIDRAFT_535464</name>
</gene>
<dbReference type="PROSITE" id="PS51466">
    <property type="entry name" value="PINIT"/>
    <property type="match status" value="1"/>
</dbReference>
<evidence type="ECO:0000313" key="13">
    <source>
        <dbReference type="Proteomes" id="UP000076738"/>
    </source>
</evidence>
<feature type="domain" description="PINIT" evidence="11">
    <location>
        <begin position="141"/>
        <end position="305"/>
    </location>
</feature>
<dbReference type="GO" id="GO:0016925">
    <property type="term" value="P:protein sumoylation"/>
    <property type="evidence" value="ECO:0007669"/>
    <property type="project" value="UniProtKB-UniPathway"/>
</dbReference>
<dbReference type="InterPro" id="IPR023321">
    <property type="entry name" value="PINIT"/>
</dbReference>
<evidence type="ECO:0000256" key="6">
    <source>
        <dbReference type="ARBA" id="ARBA00022786"/>
    </source>
</evidence>
<evidence type="ECO:0000256" key="7">
    <source>
        <dbReference type="ARBA" id="ARBA00022833"/>
    </source>
</evidence>
<keyword evidence="7" id="KW-0862">Zinc</keyword>
<dbReference type="OrthoDB" id="28127at2759"/>
<dbReference type="UniPathway" id="UPA00886"/>
<keyword evidence="5 8" id="KW-0863">Zinc-finger</keyword>
<dbReference type="Proteomes" id="UP000076738">
    <property type="component" value="Unassembled WGS sequence"/>
</dbReference>
<dbReference type="PANTHER" id="PTHR10782:SF4">
    <property type="entry name" value="TONALLI, ISOFORM E"/>
    <property type="match status" value="1"/>
</dbReference>
<feature type="compositionally biased region" description="Basic and acidic residues" evidence="9">
    <location>
        <begin position="562"/>
        <end position="571"/>
    </location>
</feature>
<keyword evidence="3" id="KW-0808">Transferase</keyword>
<dbReference type="Pfam" id="PF14324">
    <property type="entry name" value="PINIT"/>
    <property type="match status" value="1"/>
</dbReference>
<dbReference type="PROSITE" id="PS51044">
    <property type="entry name" value="ZF_SP_RING"/>
    <property type="match status" value="1"/>
</dbReference>
<organism evidence="12 13">
    <name type="scientific">Calocera viscosa (strain TUFC12733)</name>
    <dbReference type="NCBI Taxonomy" id="1330018"/>
    <lineage>
        <taxon>Eukaryota</taxon>
        <taxon>Fungi</taxon>
        <taxon>Dikarya</taxon>
        <taxon>Basidiomycota</taxon>
        <taxon>Agaricomycotina</taxon>
        <taxon>Dacrymycetes</taxon>
        <taxon>Dacrymycetales</taxon>
        <taxon>Dacrymycetaceae</taxon>
        <taxon>Calocera</taxon>
    </lineage>
</organism>
<dbReference type="AlphaFoldDB" id="A0A167P3E1"/>